<accession>A0ABR8U448</accession>
<protein>
    <submittedName>
        <fullName evidence="1">Uncharacterized protein</fullName>
    </submittedName>
</protein>
<reference evidence="1 2" key="1">
    <citation type="submission" date="2020-08" db="EMBL/GenBank/DDBJ databases">
        <title>A Genomic Blueprint of the Chicken Gut Microbiome.</title>
        <authorList>
            <person name="Gilroy R."/>
            <person name="Ravi A."/>
            <person name="Getino M."/>
            <person name="Pursley I."/>
            <person name="Horton D.L."/>
            <person name="Alikhan N.-F."/>
            <person name="Baker D."/>
            <person name="Gharbi K."/>
            <person name="Hall N."/>
            <person name="Watson M."/>
            <person name="Adriaenssens E.M."/>
            <person name="Foster-Nyarko E."/>
            <person name="Jarju S."/>
            <person name="Secka A."/>
            <person name="Antonio M."/>
            <person name="Oren A."/>
            <person name="Chaudhuri R."/>
            <person name="La Ragione R.M."/>
            <person name="Hildebrand F."/>
            <person name="Pallen M.J."/>
        </authorList>
    </citation>
    <scope>NUCLEOTIDE SEQUENCE [LARGE SCALE GENOMIC DNA]</scope>
    <source>
        <strain evidence="1 2">Sa2CUA9</strain>
    </source>
</reference>
<dbReference type="RefSeq" id="WP_191805988.1">
    <property type="nucleotide sequence ID" value="NZ_JACSQF010000029.1"/>
</dbReference>
<gene>
    <name evidence="1" type="ORF">H9641_19080</name>
</gene>
<dbReference type="Proteomes" id="UP000655570">
    <property type="component" value="Unassembled WGS sequence"/>
</dbReference>
<dbReference type="EMBL" id="JACSQF010000029">
    <property type="protein sequence ID" value="MBD7982802.1"/>
    <property type="molecule type" value="Genomic_DNA"/>
</dbReference>
<evidence type="ECO:0000313" key="1">
    <source>
        <dbReference type="EMBL" id="MBD7982802.1"/>
    </source>
</evidence>
<name>A0ABR8U448_9CELL</name>
<comment type="caution">
    <text evidence="1">The sequence shown here is derived from an EMBL/GenBank/DDBJ whole genome shotgun (WGS) entry which is preliminary data.</text>
</comment>
<evidence type="ECO:0000313" key="2">
    <source>
        <dbReference type="Proteomes" id="UP000655570"/>
    </source>
</evidence>
<organism evidence="1 2">
    <name type="scientific">Oerskovia merdavium</name>
    <dbReference type="NCBI Taxonomy" id="2762227"/>
    <lineage>
        <taxon>Bacteria</taxon>
        <taxon>Bacillati</taxon>
        <taxon>Actinomycetota</taxon>
        <taxon>Actinomycetes</taxon>
        <taxon>Micrococcales</taxon>
        <taxon>Cellulomonadaceae</taxon>
        <taxon>Oerskovia</taxon>
    </lineage>
</organism>
<proteinExistence type="predicted"/>
<sequence>MTTYDDSQHPRATDGKFAIKEVTEASGGLTALAPESWRSESDRVGELGHLISRADRRREGIVARDLAAQVRADVPEAAYLTLDENCDQPECYTLHLASVHDSQGNTLYDVNENPRYTVEDAVAGAGLSEPDHGSEPDYITTSGTRREGYSYRFDLDAALKGRQGGLATADRGQSVINDYRVMHDDMDLSDETAARDMVTDLYHWAQRSGVDFDDLVSRAAEVGRDESALGMVAGSKS</sequence>
<keyword evidence="2" id="KW-1185">Reference proteome</keyword>